<gene>
    <name evidence="6" type="ORF">NAEGRDRAFT_320</name>
</gene>
<keyword evidence="2" id="KW-0813">Transport</keyword>
<dbReference type="InterPro" id="IPR017109">
    <property type="entry name" value="AP4_complex_esu"/>
</dbReference>
<dbReference type="Pfam" id="PF01602">
    <property type="entry name" value="Adaptin_N"/>
    <property type="match status" value="1"/>
</dbReference>
<dbReference type="RefSeq" id="XP_002676583.1">
    <property type="nucleotide sequence ID" value="XM_002676537.1"/>
</dbReference>
<feature type="domain" description="Clathrin/coatomer adaptor adaptin-like N-terminal" evidence="5">
    <location>
        <begin position="20"/>
        <end position="561"/>
    </location>
</feature>
<dbReference type="Proteomes" id="UP000006671">
    <property type="component" value="Unassembled WGS sequence"/>
</dbReference>
<dbReference type="eggNOG" id="KOG1062">
    <property type="taxonomic scope" value="Eukaryota"/>
</dbReference>
<evidence type="ECO:0000256" key="1">
    <source>
        <dbReference type="ARBA" id="ARBA00004308"/>
    </source>
</evidence>
<keyword evidence="4" id="KW-0472">Membrane</keyword>
<dbReference type="GO" id="GO:0006886">
    <property type="term" value="P:intracellular protein transport"/>
    <property type="evidence" value="ECO:0007669"/>
    <property type="project" value="InterPro"/>
</dbReference>
<keyword evidence="3" id="KW-0653">Protein transport</keyword>
<dbReference type="KEGG" id="ngr:NAEGRDRAFT_320"/>
<dbReference type="GeneID" id="8850052"/>
<dbReference type="PANTHER" id="PTHR22780">
    <property type="entry name" value="ADAPTIN, ALPHA/GAMMA/EPSILON"/>
    <property type="match status" value="1"/>
</dbReference>
<dbReference type="InterPro" id="IPR011989">
    <property type="entry name" value="ARM-like"/>
</dbReference>
<dbReference type="GO" id="GO:0016192">
    <property type="term" value="P:vesicle-mediated transport"/>
    <property type="evidence" value="ECO:0007669"/>
    <property type="project" value="InterPro"/>
</dbReference>
<feature type="non-terminal residue" evidence="6">
    <location>
        <position position="1"/>
    </location>
</feature>
<dbReference type="Gene3D" id="1.25.10.10">
    <property type="entry name" value="Leucine-rich Repeat Variant"/>
    <property type="match status" value="1"/>
</dbReference>
<evidence type="ECO:0000313" key="6">
    <source>
        <dbReference type="EMBL" id="EFC43839.1"/>
    </source>
</evidence>
<dbReference type="STRING" id="5762.D2VH66"/>
<evidence type="ECO:0000259" key="5">
    <source>
        <dbReference type="Pfam" id="PF01602"/>
    </source>
</evidence>
<evidence type="ECO:0000256" key="2">
    <source>
        <dbReference type="ARBA" id="ARBA00022448"/>
    </source>
</evidence>
<dbReference type="PIRSF" id="PIRSF037097">
    <property type="entry name" value="AP4_complex_epsilon"/>
    <property type="match status" value="1"/>
</dbReference>
<dbReference type="InParanoid" id="D2VH66"/>
<dbReference type="OrthoDB" id="29308at2759"/>
<keyword evidence="7" id="KW-1185">Reference proteome</keyword>
<organism evidence="7">
    <name type="scientific">Naegleria gruberi</name>
    <name type="common">Amoeba</name>
    <dbReference type="NCBI Taxonomy" id="5762"/>
    <lineage>
        <taxon>Eukaryota</taxon>
        <taxon>Discoba</taxon>
        <taxon>Heterolobosea</taxon>
        <taxon>Tetramitia</taxon>
        <taxon>Eutetramitia</taxon>
        <taxon>Vahlkampfiidae</taxon>
        <taxon>Naegleria</taxon>
    </lineage>
</organism>
<dbReference type="OMA" id="YMNSIND"/>
<proteinExistence type="predicted"/>
<comment type="subcellular location">
    <subcellularLocation>
        <location evidence="1">Endomembrane system</location>
    </subcellularLocation>
</comment>
<evidence type="ECO:0000256" key="4">
    <source>
        <dbReference type="ARBA" id="ARBA00023136"/>
    </source>
</evidence>
<protein>
    <submittedName>
        <fullName evidence="6">Predicted protein</fullName>
    </submittedName>
</protein>
<reference evidence="6 7" key="1">
    <citation type="journal article" date="2010" name="Cell">
        <title>The genome of Naegleria gruberi illuminates early eukaryotic versatility.</title>
        <authorList>
            <person name="Fritz-Laylin L.K."/>
            <person name="Prochnik S.E."/>
            <person name="Ginger M.L."/>
            <person name="Dacks J.B."/>
            <person name="Carpenter M.L."/>
            <person name="Field M.C."/>
            <person name="Kuo A."/>
            <person name="Paredez A."/>
            <person name="Chapman J."/>
            <person name="Pham J."/>
            <person name="Shu S."/>
            <person name="Neupane R."/>
            <person name="Cipriano M."/>
            <person name="Mancuso J."/>
            <person name="Tu H."/>
            <person name="Salamov A."/>
            <person name="Lindquist E."/>
            <person name="Shapiro H."/>
            <person name="Lucas S."/>
            <person name="Grigoriev I.V."/>
            <person name="Cande W.Z."/>
            <person name="Fulton C."/>
            <person name="Rokhsar D.S."/>
            <person name="Dawson S.C."/>
        </authorList>
    </citation>
    <scope>NUCLEOTIDE SEQUENCE [LARGE SCALE GENOMIC DNA]</scope>
    <source>
        <strain evidence="6 7">NEG-M</strain>
    </source>
</reference>
<evidence type="ECO:0000256" key="3">
    <source>
        <dbReference type="ARBA" id="ARBA00022927"/>
    </source>
</evidence>
<dbReference type="AlphaFoldDB" id="D2VH66"/>
<name>D2VH66_NAEGR</name>
<dbReference type="InterPro" id="IPR016024">
    <property type="entry name" value="ARM-type_fold"/>
</dbReference>
<feature type="non-terminal residue" evidence="6">
    <location>
        <position position="649"/>
    </location>
</feature>
<dbReference type="VEuPathDB" id="AmoebaDB:NAEGRDRAFT_320"/>
<dbReference type="SUPFAM" id="SSF48371">
    <property type="entry name" value="ARM repeat"/>
    <property type="match status" value="1"/>
</dbReference>
<dbReference type="GO" id="GO:0012505">
    <property type="term" value="C:endomembrane system"/>
    <property type="evidence" value="ECO:0007669"/>
    <property type="project" value="UniProtKB-SubCell"/>
</dbReference>
<dbReference type="EMBL" id="GG738871">
    <property type="protein sequence ID" value="EFC43839.1"/>
    <property type="molecule type" value="Genomic_DNA"/>
</dbReference>
<accession>D2VH66</accession>
<dbReference type="InterPro" id="IPR050840">
    <property type="entry name" value="Adaptor_Complx_Large_Subunit"/>
</dbReference>
<dbReference type="GO" id="GO:0030124">
    <property type="term" value="C:AP-4 adaptor complex"/>
    <property type="evidence" value="ECO:0007669"/>
    <property type="project" value="InterPro"/>
</dbReference>
<dbReference type="InterPro" id="IPR002553">
    <property type="entry name" value="Clathrin/coatomer_adapt-like_N"/>
</dbReference>
<sequence>EFFELIRGIGEAKSKQEEDKLILKEMAILKTGMENPKVTLKLMKEYMVRLLYCEMLGHDASFGYVNAIKLTSSKEMLEKRMGYLAVTLCLPPDHELLLLLISNLQNDMKSTNFVSACCALTAAAKIVNEETVPALLPQVLELRKHAKPIVRKKVISTLQRFYQISPSSVPDIVEYAKESLCDRDPSVMGASLCLIYDLLVSQEYTRQLKDLVPGLVAILKQIIERRLSRDFDYHRLPAPWIQIHVLKCLALLCADDRQSSELVYEVLRDGMQRADTGLNIGHAVVFEFVKTITTIYPNNLLLESAASAISRFITSSNHNLKYLGIQSLTQIVKINPKYAIQHQMVVINCLEDTDETLRRRTLELLFTMTNANNVTVIVKRLLEFAKKSIDAHMRKDLIERISILAKNFSPSIPWYLDTMNSLFEIDPQYIPQESLQNMMSVIGEGVGVEEDDAEMRSHCVETFCNVVDSKNVIHDLHMQVIAWVLGEYSYMNESYDSSDILAKLCELVERQLEFEETRCWIITAMLKIIAQCKYASPEIVEYFRKYKDSKNVDLQQRCYEGIALVDACERCGWDDIMDAVLPLDGAYEDIEVDSKLSFGQEYVNGLLRKGAKKYLSTDDQRQVLSDVATKPAKRQLKFDKYENPTSSVP</sequence>
<evidence type="ECO:0000313" key="7">
    <source>
        <dbReference type="Proteomes" id="UP000006671"/>
    </source>
</evidence>